<evidence type="ECO:0000313" key="1">
    <source>
        <dbReference type="EMBL" id="KAJ2775768.1"/>
    </source>
</evidence>
<dbReference type="Proteomes" id="UP001140234">
    <property type="component" value="Unassembled WGS sequence"/>
</dbReference>
<keyword evidence="2" id="KW-1185">Reference proteome</keyword>
<proteinExistence type="predicted"/>
<name>A0ACC1K8K7_9FUNG</name>
<organism evidence="1 2">
    <name type="scientific">Coemansia nantahalensis</name>
    <dbReference type="NCBI Taxonomy" id="2789366"/>
    <lineage>
        <taxon>Eukaryota</taxon>
        <taxon>Fungi</taxon>
        <taxon>Fungi incertae sedis</taxon>
        <taxon>Zoopagomycota</taxon>
        <taxon>Kickxellomycotina</taxon>
        <taxon>Kickxellomycetes</taxon>
        <taxon>Kickxellales</taxon>
        <taxon>Kickxellaceae</taxon>
        <taxon>Coemansia</taxon>
    </lineage>
</organism>
<reference evidence="1" key="1">
    <citation type="submission" date="2022-07" db="EMBL/GenBank/DDBJ databases">
        <title>Phylogenomic reconstructions and comparative analyses of Kickxellomycotina fungi.</title>
        <authorList>
            <person name="Reynolds N.K."/>
            <person name="Stajich J.E."/>
            <person name="Barry K."/>
            <person name="Grigoriev I.V."/>
            <person name="Crous P."/>
            <person name="Smith M.E."/>
        </authorList>
    </citation>
    <scope>NUCLEOTIDE SEQUENCE</scope>
    <source>
        <strain evidence="1">CBS 109366</strain>
    </source>
</reference>
<protein>
    <submittedName>
        <fullName evidence="1">U2 snRNP complex subunit</fullName>
    </submittedName>
</protein>
<comment type="caution">
    <text evidence="1">The sequence shown here is derived from an EMBL/GenBank/DDBJ whole genome shotgun (WGS) entry which is preliminary data.</text>
</comment>
<sequence>MKLTAVFLSKSPSYINAVKEHELDLSGNHITLIENLGATRDLYDALNFCNNSIRVLGNFPELQRLQSIYIADNRVASIERDLAACLPNIHTLVLTNNDLAELVDLEPLRAFSRLRHLSLASNPAMHKPHARLWCVWRMPSSLLVLNFERITLAERQEAKRLFEAPGGGGLSDLARGILAIESATNTFVPGEGLGGAAGAAGQPEAGADADKQESIAELKARIREEMAQVAAMEEFI</sequence>
<evidence type="ECO:0000313" key="2">
    <source>
        <dbReference type="Proteomes" id="UP001140234"/>
    </source>
</evidence>
<dbReference type="EMBL" id="JANBUJ010000002">
    <property type="protein sequence ID" value="KAJ2775768.1"/>
    <property type="molecule type" value="Genomic_DNA"/>
</dbReference>
<gene>
    <name evidence="1" type="primary">LEA1</name>
    <name evidence="1" type="ORF">IWQ57_000178</name>
</gene>
<accession>A0ACC1K8K7</accession>